<dbReference type="FunFam" id="1.25.10.10:FF:000237">
    <property type="entry name" value="Pumilio homolog 9"/>
    <property type="match status" value="1"/>
</dbReference>
<dbReference type="eggNOG" id="KOG2049">
    <property type="taxonomic scope" value="Eukaryota"/>
</dbReference>
<protein>
    <recommendedName>
        <fullName evidence="12">PUM-HD domain-containing protein</fullName>
    </recommendedName>
</protein>
<keyword evidence="3 6" id="KW-0863">Zinc-finger</keyword>
<evidence type="ECO:0000256" key="2">
    <source>
        <dbReference type="ARBA" id="ARBA00022737"/>
    </source>
</evidence>
<feature type="repeat" description="Pumilio" evidence="5">
    <location>
        <begin position="684"/>
        <end position="721"/>
    </location>
</feature>
<evidence type="ECO:0000313" key="10">
    <source>
        <dbReference type="EMBL" id="EPB91355.1"/>
    </source>
</evidence>
<dbReference type="PROSITE" id="PS50303">
    <property type="entry name" value="PUM_HD"/>
    <property type="match status" value="1"/>
</dbReference>
<evidence type="ECO:0000259" key="8">
    <source>
        <dbReference type="PROSITE" id="PS50103"/>
    </source>
</evidence>
<keyword evidence="2" id="KW-0677">Repeat</keyword>
<feature type="repeat" description="Pumilio" evidence="5">
    <location>
        <begin position="540"/>
        <end position="575"/>
    </location>
</feature>
<organism evidence="10 11">
    <name type="scientific">Mucor circinelloides f. circinelloides (strain 1006PhL)</name>
    <name type="common">Mucormycosis agent</name>
    <name type="synonym">Calyptromyces circinelloides</name>
    <dbReference type="NCBI Taxonomy" id="1220926"/>
    <lineage>
        <taxon>Eukaryota</taxon>
        <taxon>Fungi</taxon>
        <taxon>Fungi incertae sedis</taxon>
        <taxon>Mucoromycota</taxon>
        <taxon>Mucoromycotina</taxon>
        <taxon>Mucoromycetes</taxon>
        <taxon>Mucorales</taxon>
        <taxon>Mucorineae</taxon>
        <taxon>Mucoraceae</taxon>
        <taxon>Mucor</taxon>
    </lineage>
</organism>
<evidence type="ECO:0000256" key="3">
    <source>
        <dbReference type="ARBA" id="ARBA00022771"/>
    </source>
</evidence>
<evidence type="ECO:0000256" key="6">
    <source>
        <dbReference type="PROSITE-ProRule" id="PRU00723"/>
    </source>
</evidence>
<dbReference type="SUPFAM" id="SSF90229">
    <property type="entry name" value="CCCH zinc finger"/>
    <property type="match status" value="1"/>
</dbReference>
<dbReference type="PANTHER" id="PTHR12537:SF13">
    <property type="entry name" value="PUMILIO HOMOLOGY DOMAIN FAMILY MEMBER 4"/>
    <property type="match status" value="1"/>
</dbReference>
<dbReference type="SMART" id="SM00025">
    <property type="entry name" value="Pumilio"/>
    <property type="match status" value="8"/>
</dbReference>
<keyword evidence="4 6" id="KW-0862">Zinc</keyword>
<dbReference type="InterPro" id="IPR016024">
    <property type="entry name" value="ARM-type_fold"/>
</dbReference>
<feature type="domain" description="PUM-HD" evidence="9">
    <location>
        <begin position="411"/>
        <end position="747"/>
    </location>
</feature>
<proteinExistence type="predicted"/>
<dbReference type="PROSITE" id="PS50302">
    <property type="entry name" value="PUM"/>
    <property type="match status" value="6"/>
</dbReference>
<evidence type="ECO:0000256" key="1">
    <source>
        <dbReference type="ARBA" id="ARBA00022723"/>
    </source>
</evidence>
<dbReference type="InterPro" id="IPR033133">
    <property type="entry name" value="PUM-HD"/>
</dbReference>
<dbReference type="Pfam" id="PF00806">
    <property type="entry name" value="PUF"/>
    <property type="match status" value="1"/>
</dbReference>
<feature type="domain" description="C3H1-type" evidence="8">
    <location>
        <begin position="277"/>
        <end position="305"/>
    </location>
</feature>
<evidence type="ECO:0008006" key="12">
    <source>
        <dbReference type="Google" id="ProtNLM"/>
    </source>
</evidence>
<feature type="zinc finger region" description="C3H1-type" evidence="6">
    <location>
        <begin position="277"/>
        <end position="305"/>
    </location>
</feature>
<evidence type="ECO:0000256" key="4">
    <source>
        <dbReference type="ARBA" id="ARBA00022833"/>
    </source>
</evidence>
<feature type="region of interest" description="Disordered" evidence="7">
    <location>
        <begin position="1"/>
        <end position="57"/>
    </location>
</feature>
<dbReference type="Proteomes" id="UP000014254">
    <property type="component" value="Unassembled WGS sequence"/>
</dbReference>
<feature type="compositionally biased region" description="Polar residues" evidence="7">
    <location>
        <begin position="23"/>
        <end position="32"/>
    </location>
</feature>
<dbReference type="InterPro" id="IPR036855">
    <property type="entry name" value="Znf_CCCH_sf"/>
</dbReference>
<gene>
    <name evidence="10" type="ORF">HMPREF1544_01872</name>
</gene>
<evidence type="ECO:0000256" key="7">
    <source>
        <dbReference type="SAM" id="MobiDB-lite"/>
    </source>
</evidence>
<dbReference type="SMART" id="SM00356">
    <property type="entry name" value="ZnF_C3H1"/>
    <property type="match status" value="1"/>
</dbReference>
<dbReference type="InterPro" id="IPR011989">
    <property type="entry name" value="ARM-like"/>
</dbReference>
<dbReference type="InterPro" id="IPR033712">
    <property type="entry name" value="Pumilio_RNA-bd"/>
</dbReference>
<dbReference type="OMA" id="HHANDYS"/>
<feature type="region of interest" description="Disordered" evidence="7">
    <location>
        <begin position="750"/>
        <end position="772"/>
    </location>
</feature>
<dbReference type="STRING" id="1220926.S2KG36"/>
<dbReference type="SUPFAM" id="SSF48371">
    <property type="entry name" value="ARM repeat"/>
    <property type="match status" value="1"/>
</dbReference>
<dbReference type="GO" id="GO:0005737">
    <property type="term" value="C:cytoplasm"/>
    <property type="evidence" value="ECO:0007669"/>
    <property type="project" value="TreeGrafter"/>
</dbReference>
<keyword evidence="11" id="KW-1185">Reference proteome</keyword>
<sequence>MTIENQQQNSTPSGLKPFDFYNDESQLSSRSVPGSRRNSNEKKSLFTPNHLNDAPIDFLMKPPPRSFSIDVGSIHHANDYSSILFLDESEPNAATSFQPNLYLQPRYNNNNSGSSSGNTNNFSNAAGSSNYGLFNSSVGDLDMDSSLRKSSTRSVESLRSKSWAQFLENSNHSSSNAQYYCNQQQQQQERGSPLDANTQDVQAAFYGQPARRFSHGWAPSSNANQMQDKRYDHFSVNNMKASRLAASYSYSDLHMAALGSHRTNQYSTTGTSIAPNALPQDICQHFTQYGYCNLKDQCPYSHIPSALLQQQNSELLNDPAAAAASTMMAYSAGIATTANSMATTPPTATSTHFFVNQQQPPLRYSTSESTVTMDSFYSINSSLPLFNIKSSPQAMENVHSHHHQHLQQQRRTSGSINADPELNKYAGASLEEFQGKLYELCKDQNGCRFLQTKLEESPLNVAIIYNEIHTHFVDLMTDPFGNYLCQKLLERCDDTQRTSIVDVIAPEFLKICLSMHGTRAVQKLIEFLSTKRQIQAVIAALEPNVVALIKDLNGNHVIQKCLHKLSPEHNQFIYDTVSEHCIQVASHKHGCCVYQRCIDHAVESQKIQLVNVITQHALPLVQDPFGNYVVQYVLGLDNAAYYDGLIRRFIEPIRELSVQKFSSNVIEKCIRVAGKETRRLLIAGIIDHPNMERFLRDSYANYVIQTCLDCADEDQRNKFVECIRPLLPSIRNTPYGKRIYSKIHRDINVNSSSSNNARSASSSSSTRHLHHQKSAVMDNASLINGMHALQLNPISASTSSSTTATTNTVHQQHPIAAKHGNNDTASNTTAALAYV</sequence>
<dbReference type="Gene3D" id="6.10.250.3220">
    <property type="match status" value="1"/>
</dbReference>
<evidence type="ECO:0000259" key="9">
    <source>
        <dbReference type="PROSITE" id="PS50303"/>
    </source>
</evidence>
<feature type="compositionally biased region" description="Polar residues" evidence="7">
    <location>
        <begin position="822"/>
        <end position="835"/>
    </location>
</feature>
<feature type="repeat" description="Pumilio" evidence="5">
    <location>
        <begin position="648"/>
        <end position="683"/>
    </location>
</feature>
<accession>S2KG36</accession>
<name>S2KG36_MUCC1</name>
<dbReference type="VEuPathDB" id="FungiDB:HMPREF1544_01872"/>
<feature type="compositionally biased region" description="Low complexity" evidence="7">
    <location>
        <begin position="750"/>
        <end position="765"/>
    </location>
</feature>
<dbReference type="InterPro" id="IPR001313">
    <property type="entry name" value="Pumilio_RNA-bd_rpt"/>
</dbReference>
<feature type="repeat" description="Pumilio" evidence="5">
    <location>
        <begin position="467"/>
        <end position="502"/>
    </location>
</feature>
<dbReference type="Gene3D" id="1.25.10.10">
    <property type="entry name" value="Leucine-rich Repeat Variant"/>
    <property type="match status" value="1"/>
</dbReference>
<dbReference type="InterPro" id="IPR000571">
    <property type="entry name" value="Znf_CCCH"/>
</dbReference>
<dbReference type="PROSITE" id="PS50103">
    <property type="entry name" value="ZF_C3H1"/>
    <property type="match status" value="1"/>
</dbReference>
<reference evidence="11" key="1">
    <citation type="submission" date="2013-05" db="EMBL/GenBank/DDBJ databases">
        <title>The Genome sequence of Mucor circinelloides f. circinelloides 1006PhL.</title>
        <authorList>
            <consortium name="The Broad Institute Genomics Platform"/>
            <person name="Cuomo C."/>
            <person name="Earl A."/>
            <person name="Findley K."/>
            <person name="Lee S.C."/>
            <person name="Walker B."/>
            <person name="Young S."/>
            <person name="Zeng Q."/>
            <person name="Gargeya S."/>
            <person name="Fitzgerald M."/>
            <person name="Haas B."/>
            <person name="Abouelleil A."/>
            <person name="Allen A.W."/>
            <person name="Alvarado L."/>
            <person name="Arachchi H.M."/>
            <person name="Berlin A.M."/>
            <person name="Chapman S.B."/>
            <person name="Gainer-Dewar J."/>
            <person name="Goldberg J."/>
            <person name="Griggs A."/>
            <person name="Gujja S."/>
            <person name="Hansen M."/>
            <person name="Howarth C."/>
            <person name="Imamovic A."/>
            <person name="Ireland A."/>
            <person name="Larimer J."/>
            <person name="McCowan C."/>
            <person name="Murphy C."/>
            <person name="Pearson M."/>
            <person name="Poon T.W."/>
            <person name="Priest M."/>
            <person name="Roberts A."/>
            <person name="Saif S."/>
            <person name="Shea T."/>
            <person name="Sisk P."/>
            <person name="Sykes S."/>
            <person name="Wortman J."/>
            <person name="Nusbaum C."/>
            <person name="Birren B."/>
        </authorList>
    </citation>
    <scope>NUCLEOTIDE SEQUENCE [LARGE SCALE GENOMIC DNA]</scope>
    <source>
        <strain evidence="11">1006PhL</strain>
    </source>
</reference>
<keyword evidence="1 6" id="KW-0479">Metal-binding</keyword>
<feature type="compositionally biased region" description="Low complexity" evidence="7">
    <location>
        <begin position="796"/>
        <end position="806"/>
    </location>
</feature>
<dbReference type="InParanoid" id="S2KG36"/>
<dbReference type="AlphaFoldDB" id="S2KG36"/>
<feature type="repeat" description="Pumilio" evidence="5">
    <location>
        <begin position="611"/>
        <end position="647"/>
    </location>
</feature>
<dbReference type="GO" id="GO:0010608">
    <property type="term" value="P:post-transcriptional regulation of gene expression"/>
    <property type="evidence" value="ECO:0007669"/>
    <property type="project" value="TreeGrafter"/>
</dbReference>
<feature type="compositionally biased region" description="Polar residues" evidence="7">
    <location>
        <begin position="1"/>
        <end position="13"/>
    </location>
</feature>
<dbReference type="Pfam" id="PF22493">
    <property type="entry name" value="PUF_NOP9"/>
    <property type="match status" value="1"/>
</dbReference>
<feature type="region of interest" description="Disordered" evidence="7">
    <location>
        <begin position="796"/>
        <end position="835"/>
    </location>
</feature>
<dbReference type="CDD" id="cd07920">
    <property type="entry name" value="Pumilio"/>
    <property type="match status" value="1"/>
</dbReference>
<evidence type="ECO:0000256" key="5">
    <source>
        <dbReference type="PROSITE-ProRule" id="PRU00317"/>
    </source>
</evidence>
<dbReference type="OrthoDB" id="668540at2759"/>
<dbReference type="GO" id="GO:0003729">
    <property type="term" value="F:mRNA binding"/>
    <property type="evidence" value="ECO:0007669"/>
    <property type="project" value="TreeGrafter"/>
</dbReference>
<dbReference type="EMBL" id="KE123910">
    <property type="protein sequence ID" value="EPB91355.1"/>
    <property type="molecule type" value="Genomic_DNA"/>
</dbReference>
<feature type="repeat" description="Pumilio" evidence="5">
    <location>
        <begin position="503"/>
        <end position="539"/>
    </location>
</feature>
<dbReference type="GO" id="GO:0008270">
    <property type="term" value="F:zinc ion binding"/>
    <property type="evidence" value="ECO:0007669"/>
    <property type="project" value="UniProtKB-KW"/>
</dbReference>
<dbReference type="PANTHER" id="PTHR12537">
    <property type="entry name" value="RNA BINDING PROTEIN PUMILIO-RELATED"/>
    <property type="match status" value="1"/>
</dbReference>
<evidence type="ECO:0000313" key="11">
    <source>
        <dbReference type="Proteomes" id="UP000014254"/>
    </source>
</evidence>